<proteinExistence type="predicted"/>
<comment type="caution">
    <text evidence="1">The sequence shown here is derived from an EMBL/GenBank/DDBJ whole genome shotgun (WGS) entry which is preliminary data.</text>
</comment>
<feature type="non-terminal residue" evidence="1">
    <location>
        <position position="1"/>
    </location>
</feature>
<protein>
    <recommendedName>
        <fullName evidence="3">Serine/threonine protein kinase</fullName>
    </recommendedName>
</protein>
<reference evidence="1 2" key="1">
    <citation type="submission" date="2016-12" db="EMBL/GenBank/DDBJ databases">
        <title>Genome Mining:The Detection of Biosynthetic Gene Clusters to Aid in the Expression of Curamycin A produced by Streptomyces sp. strain CZA14.</title>
        <authorList>
            <person name="Durrell K.A."/>
            <person name="Kirby B.M."/>
            <person name="Khan W."/>
            <person name="Mthethwa T."/>
            <person name="Le Roes-Hill M."/>
        </authorList>
    </citation>
    <scope>NUCLEOTIDE SEQUENCE [LARGE SCALE GENOMIC DNA]</scope>
    <source>
        <strain evidence="1 2">CZA14</strain>
    </source>
</reference>
<keyword evidence="2" id="KW-1185">Reference proteome</keyword>
<name>A0ABX3Y6I4_9ACTN</name>
<dbReference type="EMBL" id="MRYD01000552">
    <property type="protein sequence ID" value="OSZ55382.1"/>
    <property type="molecule type" value="Genomic_DNA"/>
</dbReference>
<evidence type="ECO:0000313" key="1">
    <source>
        <dbReference type="EMBL" id="OSZ55382.1"/>
    </source>
</evidence>
<sequence length="80" mass="8612">QVWSTAKSYTAAGAEAGVLHAGTNYFYCQANLGRRETSGEWTNVWWAKTDDDSGNADVWVSDVYIQGGDNDAPVPGLPVC</sequence>
<evidence type="ECO:0000313" key="2">
    <source>
        <dbReference type="Proteomes" id="UP000194266"/>
    </source>
</evidence>
<organism evidence="1 2">
    <name type="scientific">Streptomyces pharetrae CZA14</name>
    <dbReference type="NCBI Taxonomy" id="1144883"/>
    <lineage>
        <taxon>Bacteria</taxon>
        <taxon>Bacillati</taxon>
        <taxon>Actinomycetota</taxon>
        <taxon>Actinomycetes</taxon>
        <taxon>Kitasatosporales</taxon>
        <taxon>Streptomycetaceae</taxon>
        <taxon>Streptomyces</taxon>
    </lineage>
</organism>
<accession>A0ABX3Y6I4</accession>
<evidence type="ECO:0008006" key="3">
    <source>
        <dbReference type="Google" id="ProtNLM"/>
    </source>
</evidence>
<dbReference type="Proteomes" id="UP000194266">
    <property type="component" value="Unassembled WGS sequence"/>
</dbReference>
<gene>
    <name evidence="1" type="ORF">OQI_38860</name>
</gene>